<dbReference type="SUPFAM" id="SSF52058">
    <property type="entry name" value="L domain-like"/>
    <property type="match status" value="1"/>
</dbReference>
<dbReference type="EMBL" id="CM007903">
    <property type="protein sequence ID" value="OTF96892.1"/>
    <property type="molecule type" value="Genomic_DNA"/>
</dbReference>
<sequence length="514" mass="58665">MDSRHDDKRMNVEEDRLSSLPDCLIHKILSFISIKHAIQTSVLSSRWRFIWTSMPYLNLSRDDFTLLPKFSEFVTHVLSDRNNQTEVSSVKLTLHGEDSDVFVKQIIKYAFSHNIQTLNVATVLESDVQIPLFLFSSRSLKHLSFTMKCSAAREYRTIVEYLPYYFKATSTWDFPALTTLYLHSVTLCCDERNDPCIDLFSKCANLKDLTIRDCYMNGFEVVRICLPLLSNLTLEQSISGSVKDINIVAPQLKNLTITDFQHKNYLISAPNLVFLLYKGYHCLQPPASDFISLEKADICVFYPKCAHQVLCLLQRLHSVKFLTLSLEIVELLSSSVELLSNQPSPFANLKSLMIHPGQLIRSRERVKMSAEVRGYLLDSSPGATFTVYAYEYIRVMYNTKLAQDHIKKLRTFLEKEKAATDTKMAKIHEQGKADVDIDMSLKDLSVQVEKGKRKASFIISILKDINQVLEKLPASNRAMIQPSISTLRAEADTVMKKITDCIKMDLQLVKSVLS</sequence>
<dbReference type="EMBL" id="MNCJ02000329">
    <property type="protein sequence ID" value="KAF5767278.1"/>
    <property type="molecule type" value="Genomic_DNA"/>
</dbReference>
<dbReference type="OMA" id="SATFIME"/>
<dbReference type="InterPro" id="IPR053781">
    <property type="entry name" value="F-box_AtFBL13-like"/>
</dbReference>
<protein>
    <submittedName>
        <fullName evidence="2">F-box domain, leucine-rich repeat domain superfamily, F-box-like domain superfamily</fullName>
    </submittedName>
    <submittedName>
        <fullName evidence="3">Putative F-box domain, Leucine-rich repeat domain, L domain-like protein</fullName>
    </submittedName>
</protein>
<dbReference type="PANTHER" id="PTHR34223">
    <property type="entry name" value="OS11G0201299 PROTEIN"/>
    <property type="match status" value="1"/>
</dbReference>
<dbReference type="InterPro" id="IPR036047">
    <property type="entry name" value="F-box-like_dom_sf"/>
</dbReference>
<accession>A0A251SED5</accession>
<reference evidence="2 4" key="1">
    <citation type="journal article" date="2017" name="Nature">
        <title>The sunflower genome provides insights into oil metabolism, flowering and Asterid evolution.</title>
        <authorList>
            <person name="Badouin H."/>
            <person name="Gouzy J."/>
            <person name="Grassa C.J."/>
            <person name="Murat F."/>
            <person name="Staton S.E."/>
            <person name="Cottret L."/>
            <person name="Lelandais-Briere C."/>
            <person name="Owens G.L."/>
            <person name="Carrere S."/>
            <person name="Mayjonade B."/>
            <person name="Legrand L."/>
            <person name="Gill N."/>
            <person name="Kane N.C."/>
            <person name="Bowers J.E."/>
            <person name="Hubner S."/>
            <person name="Bellec A."/>
            <person name="Berard A."/>
            <person name="Berges H."/>
            <person name="Blanchet N."/>
            <person name="Boniface M.C."/>
            <person name="Brunel D."/>
            <person name="Catrice O."/>
            <person name="Chaidir N."/>
            <person name="Claudel C."/>
            <person name="Donnadieu C."/>
            <person name="Faraut T."/>
            <person name="Fievet G."/>
            <person name="Helmstetter N."/>
            <person name="King M."/>
            <person name="Knapp S.J."/>
            <person name="Lai Z."/>
            <person name="Le Paslier M.C."/>
            <person name="Lippi Y."/>
            <person name="Lorenzon L."/>
            <person name="Mandel J.R."/>
            <person name="Marage G."/>
            <person name="Marchand G."/>
            <person name="Marquand E."/>
            <person name="Bret-Mestries E."/>
            <person name="Morien E."/>
            <person name="Nambeesan S."/>
            <person name="Nguyen T."/>
            <person name="Pegot-Espagnet P."/>
            <person name="Pouilly N."/>
            <person name="Raftis F."/>
            <person name="Sallet E."/>
            <person name="Schiex T."/>
            <person name="Thomas J."/>
            <person name="Vandecasteele C."/>
            <person name="Vares D."/>
            <person name="Vear F."/>
            <person name="Vautrin S."/>
            <person name="Crespi M."/>
            <person name="Mangin B."/>
            <person name="Burke J.M."/>
            <person name="Salse J."/>
            <person name="Munos S."/>
            <person name="Vincourt P."/>
            <person name="Rieseberg L.H."/>
            <person name="Langlade N.B."/>
        </authorList>
    </citation>
    <scope>NUCLEOTIDE SEQUENCE [LARGE SCALE GENOMIC DNA]</scope>
    <source>
        <strain evidence="4">cv. SF193</strain>
        <tissue evidence="2">Leaves</tissue>
    </source>
</reference>
<dbReference type="SUPFAM" id="SSF81383">
    <property type="entry name" value="F-box domain"/>
    <property type="match status" value="1"/>
</dbReference>
<dbReference type="InterPro" id="IPR053197">
    <property type="entry name" value="F-box_SCFL_complex_component"/>
</dbReference>
<dbReference type="InParanoid" id="A0A251SED5"/>
<dbReference type="Proteomes" id="UP000215914">
    <property type="component" value="Chromosome 14"/>
</dbReference>
<organism evidence="3 4">
    <name type="scientific">Helianthus annuus</name>
    <name type="common">Common sunflower</name>
    <dbReference type="NCBI Taxonomy" id="4232"/>
    <lineage>
        <taxon>Eukaryota</taxon>
        <taxon>Viridiplantae</taxon>
        <taxon>Streptophyta</taxon>
        <taxon>Embryophyta</taxon>
        <taxon>Tracheophyta</taxon>
        <taxon>Spermatophyta</taxon>
        <taxon>Magnoliopsida</taxon>
        <taxon>eudicotyledons</taxon>
        <taxon>Gunneridae</taxon>
        <taxon>Pentapetalae</taxon>
        <taxon>asterids</taxon>
        <taxon>campanulids</taxon>
        <taxon>Asterales</taxon>
        <taxon>Asteraceae</taxon>
        <taxon>Asteroideae</taxon>
        <taxon>Heliantheae alliance</taxon>
        <taxon>Heliantheae</taxon>
        <taxon>Helianthus</taxon>
    </lineage>
</organism>
<name>A0A251SED5_HELAN</name>
<dbReference type="Gramene" id="mRNA:HanXRQr2_Chr14g0622441">
    <property type="protein sequence ID" value="mRNA:HanXRQr2_Chr14g0622441"/>
    <property type="gene ID" value="HanXRQr2_Chr14g0622441"/>
</dbReference>
<keyword evidence="4" id="KW-1185">Reference proteome</keyword>
<evidence type="ECO:0000313" key="2">
    <source>
        <dbReference type="EMBL" id="KAF5767278.1"/>
    </source>
</evidence>
<reference evidence="3" key="2">
    <citation type="submission" date="2017-02" db="EMBL/GenBank/DDBJ databases">
        <title>Sunflower complete genome.</title>
        <authorList>
            <person name="Langlade N."/>
            <person name="Munos S."/>
        </authorList>
    </citation>
    <scope>NUCLEOTIDE SEQUENCE [LARGE SCALE GENOMIC DNA]</scope>
    <source>
        <tissue evidence="3">Leaves</tissue>
    </source>
</reference>
<dbReference type="OrthoDB" id="1791224at2759"/>
<dbReference type="STRING" id="4232.A0A251SED5"/>
<dbReference type="Pfam" id="PF00646">
    <property type="entry name" value="F-box"/>
    <property type="match status" value="1"/>
</dbReference>
<gene>
    <name evidence="3" type="ORF">HannXRQ_Chr14g0428541</name>
    <name evidence="2" type="ORF">HanXRQr2_Chr14g0622441</name>
</gene>
<dbReference type="PANTHER" id="PTHR34223:SF101">
    <property type="entry name" value="F-BOX DOMAIN-CONTAINING PROTEIN"/>
    <property type="match status" value="1"/>
</dbReference>
<dbReference type="InterPro" id="IPR001810">
    <property type="entry name" value="F-box_dom"/>
</dbReference>
<dbReference type="SMART" id="SM00256">
    <property type="entry name" value="FBOX"/>
    <property type="match status" value="1"/>
</dbReference>
<evidence type="ECO:0000259" key="1">
    <source>
        <dbReference type="SMART" id="SM00256"/>
    </source>
</evidence>
<dbReference type="AlphaFoldDB" id="A0A251SED5"/>
<reference evidence="2" key="3">
    <citation type="submission" date="2020-06" db="EMBL/GenBank/DDBJ databases">
        <title>Helianthus annuus Genome sequencing and assembly Release 2.</title>
        <authorList>
            <person name="Gouzy J."/>
            <person name="Langlade N."/>
            <person name="Munos S."/>
        </authorList>
    </citation>
    <scope>NUCLEOTIDE SEQUENCE</scope>
    <source>
        <tissue evidence="2">Leaves</tissue>
    </source>
</reference>
<feature type="domain" description="F-box" evidence="1">
    <location>
        <begin position="20"/>
        <end position="60"/>
    </location>
</feature>
<evidence type="ECO:0000313" key="4">
    <source>
        <dbReference type="Proteomes" id="UP000215914"/>
    </source>
</evidence>
<dbReference type="CDD" id="cd22160">
    <property type="entry name" value="F-box_AtFBL13-like"/>
    <property type="match status" value="1"/>
</dbReference>
<proteinExistence type="predicted"/>
<evidence type="ECO:0000313" key="3">
    <source>
        <dbReference type="EMBL" id="OTF96892.1"/>
    </source>
</evidence>